<organism evidence="3 4">
    <name type="scientific">Tegillarca granosa</name>
    <name type="common">Malaysian cockle</name>
    <name type="synonym">Anadara granosa</name>
    <dbReference type="NCBI Taxonomy" id="220873"/>
    <lineage>
        <taxon>Eukaryota</taxon>
        <taxon>Metazoa</taxon>
        <taxon>Spiralia</taxon>
        <taxon>Lophotrochozoa</taxon>
        <taxon>Mollusca</taxon>
        <taxon>Bivalvia</taxon>
        <taxon>Autobranchia</taxon>
        <taxon>Pteriomorphia</taxon>
        <taxon>Arcoida</taxon>
        <taxon>Arcoidea</taxon>
        <taxon>Arcidae</taxon>
        <taxon>Tegillarca</taxon>
    </lineage>
</organism>
<reference evidence="3 4" key="1">
    <citation type="submission" date="2022-12" db="EMBL/GenBank/DDBJ databases">
        <title>Chromosome-level genome of Tegillarca granosa.</title>
        <authorList>
            <person name="Kim J."/>
        </authorList>
    </citation>
    <scope>NUCLEOTIDE SEQUENCE [LARGE SCALE GENOMIC DNA]</scope>
    <source>
        <strain evidence="3">Teg-2019</strain>
        <tissue evidence="3">Adductor muscle</tissue>
    </source>
</reference>
<proteinExistence type="predicted"/>
<feature type="compositionally biased region" description="Polar residues" evidence="1">
    <location>
        <begin position="147"/>
        <end position="174"/>
    </location>
</feature>
<name>A0ABQ9ECN8_TEGGR</name>
<gene>
    <name evidence="3" type="ORF">KUTeg_019479</name>
</gene>
<feature type="region of interest" description="Disordered" evidence="1">
    <location>
        <begin position="52"/>
        <end position="87"/>
    </location>
</feature>
<accession>A0ABQ9ECN8</accession>
<keyword evidence="2" id="KW-0812">Transmembrane</keyword>
<comment type="caution">
    <text evidence="3">The sequence shown here is derived from an EMBL/GenBank/DDBJ whole genome shotgun (WGS) entry which is preliminary data.</text>
</comment>
<sequence>MSFIIFLDESFLNKFLGLGVTASVTITVGSLIVVVVCIVAIACCCKRSFCKQSPDTTTTGTTSTSNTIVANGTTPSYPPGHTNINTYTNPYTAPHPHQGYYPMQPVFQPPTHGSLMFSGYNRDVYTNSGSAYSSHSQSHPPSHHRSYTPTSSRSGKSVRSNNSTSVTYSQTTDKVSLPVNL</sequence>
<keyword evidence="2" id="KW-0472">Membrane</keyword>
<keyword evidence="4" id="KW-1185">Reference proteome</keyword>
<dbReference type="Proteomes" id="UP001217089">
    <property type="component" value="Unassembled WGS sequence"/>
</dbReference>
<feature type="transmembrane region" description="Helical" evidence="2">
    <location>
        <begin position="20"/>
        <end position="44"/>
    </location>
</feature>
<evidence type="ECO:0000256" key="2">
    <source>
        <dbReference type="SAM" id="Phobius"/>
    </source>
</evidence>
<feature type="region of interest" description="Disordered" evidence="1">
    <location>
        <begin position="128"/>
        <end position="181"/>
    </location>
</feature>
<protein>
    <submittedName>
        <fullName evidence="3">Uncharacterized protein</fullName>
    </submittedName>
</protein>
<evidence type="ECO:0000313" key="3">
    <source>
        <dbReference type="EMBL" id="KAJ8303083.1"/>
    </source>
</evidence>
<evidence type="ECO:0000256" key="1">
    <source>
        <dbReference type="SAM" id="MobiDB-lite"/>
    </source>
</evidence>
<evidence type="ECO:0000313" key="4">
    <source>
        <dbReference type="Proteomes" id="UP001217089"/>
    </source>
</evidence>
<keyword evidence="2" id="KW-1133">Transmembrane helix</keyword>
<dbReference type="EMBL" id="JARBDR010000917">
    <property type="protein sequence ID" value="KAJ8303083.1"/>
    <property type="molecule type" value="Genomic_DNA"/>
</dbReference>
<feature type="compositionally biased region" description="Low complexity" evidence="1">
    <location>
        <begin position="128"/>
        <end position="140"/>
    </location>
</feature>
<feature type="compositionally biased region" description="Low complexity" evidence="1">
    <location>
        <begin position="56"/>
        <end position="67"/>
    </location>
</feature>